<evidence type="ECO:0000313" key="6">
    <source>
        <dbReference type="Proteomes" id="UP000193648"/>
    </source>
</evidence>
<dbReference type="Pfam" id="PF24681">
    <property type="entry name" value="Kelch_KLHDC2_KLHL20_DRC7"/>
    <property type="match status" value="1"/>
</dbReference>
<comment type="caution">
    <text evidence="5">The sequence shown here is derived from an EMBL/GenBank/DDBJ whole genome shotgun (WGS) entry which is preliminary data.</text>
</comment>
<dbReference type="Gene3D" id="2.120.10.80">
    <property type="entry name" value="Kelch-type beta propeller"/>
    <property type="match status" value="2"/>
</dbReference>
<dbReference type="InterPro" id="IPR015915">
    <property type="entry name" value="Kelch-typ_b-propeller"/>
</dbReference>
<accession>A0A1Y2GP51</accession>
<evidence type="ECO:0000313" key="5">
    <source>
        <dbReference type="EMBL" id="ORZ17481.1"/>
    </source>
</evidence>
<dbReference type="AlphaFoldDB" id="A0A1Y2GP51"/>
<keyword evidence="1" id="KW-0880">Kelch repeat</keyword>
<dbReference type="InterPro" id="IPR006652">
    <property type="entry name" value="Kelch_1"/>
</dbReference>
<dbReference type="STRING" id="64571.A0A1Y2GP51"/>
<dbReference type="SMART" id="SM00612">
    <property type="entry name" value="Kelch"/>
    <property type="match status" value="1"/>
</dbReference>
<reference evidence="5 6" key="1">
    <citation type="submission" date="2016-07" db="EMBL/GenBank/DDBJ databases">
        <title>Pervasive Adenine N6-methylation of Active Genes in Fungi.</title>
        <authorList>
            <consortium name="DOE Joint Genome Institute"/>
            <person name="Mondo S.J."/>
            <person name="Dannebaum R.O."/>
            <person name="Kuo R.C."/>
            <person name="Labutti K."/>
            <person name="Haridas S."/>
            <person name="Kuo A."/>
            <person name="Salamov A."/>
            <person name="Ahrendt S.R."/>
            <person name="Lipzen A."/>
            <person name="Sullivan W."/>
            <person name="Andreopoulos W.B."/>
            <person name="Clum A."/>
            <person name="Lindquist E."/>
            <person name="Daum C."/>
            <person name="Ramamoorthy G.K."/>
            <person name="Gryganskyi A."/>
            <person name="Culley D."/>
            <person name="Magnuson J.K."/>
            <person name="James T.Y."/>
            <person name="O'Malley M.A."/>
            <person name="Stajich J.E."/>
            <person name="Spatafora J.W."/>
            <person name="Visel A."/>
            <person name="Grigoriev I.V."/>
        </authorList>
    </citation>
    <scope>NUCLEOTIDE SEQUENCE [LARGE SCALE GENOMIC DNA]</scope>
    <source>
        <strain evidence="5 6">NRRL 3116</strain>
    </source>
</reference>
<evidence type="ECO:0000256" key="1">
    <source>
        <dbReference type="ARBA" id="ARBA00022441"/>
    </source>
</evidence>
<dbReference type="Proteomes" id="UP000193648">
    <property type="component" value="Unassembled WGS sequence"/>
</dbReference>
<dbReference type="GeneID" id="33565822"/>
<dbReference type="SUPFAM" id="SSF117281">
    <property type="entry name" value="Kelch motif"/>
    <property type="match status" value="1"/>
</dbReference>
<keyword evidence="4" id="KW-0732">Signal</keyword>
<keyword evidence="6" id="KW-1185">Reference proteome</keyword>
<keyword evidence="3" id="KW-0472">Membrane</keyword>
<evidence type="ECO:0000256" key="4">
    <source>
        <dbReference type="SAM" id="SignalP"/>
    </source>
</evidence>
<dbReference type="SUPFAM" id="SSF50965">
    <property type="entry name" value="Galactose oxidase, central domain"/>
    <property type="match status" value="1"/>
</dbReference>
<dbReference type="InterPro" id="IPR011043">
    <property type="entry name" value="Gal_Oxase/kelch_b-propeller"/>
</dbReference>
<keyword evidence="3" id="KW-1133">Transmembrane helix</keyword>
<keyword evidence="3" id="KW-0812">Transmembrane</keyword>
<dbReference type="EMBL" id="MCFF01000016">
    <property type="protein sequence ID" value="ORZ17481.1"/>
    <property type="molecule type" value="Genomic_DNA"/>
</dbReference>
<feature type="signal peptide" evidence="4">
    <location>
        <begin position="1"/>
        <end position="22"/>
    </location>
</feature>
<dbReference type="InParanoid" id="A0A1Y2GP51"/>
<evidence type="ECO:0008006" key="7">
    <source>
        <dbReference type="Google" id="ProtNLM"/>
    </source>
</evidence>
<evidence type="ECO:0000256" key="3">
    <source>
        <dbReference type="SAM" id="Phobius"/>
    </source>
</evidence>
<sequence>MHSRSIYCGCAFLLLSSVSIHAQQQTFQPDVKIGSLNAFVDGRAMYVLGGESGTAPGQANSQAFSIDLSVSWPTNAPVFTKLPDGPSIKGGFHHGASAISSDGRTWFVASSSSSGGNTGYFYNFRTEEWSEISNKQISFEGDKAISFVLGSGAATDPSSGMIYVPNGLVDPTGQRSMLQIEEDNVDRPINSVEMPDALQTTIGAGASTSMMSSTFVAWSAARESMIYLDMSTISTARAFAYNPEKGWSQLEMHGSIPHSRSDACFVAAQGGSKLVLFGGFDSSLQSSLNDIHILDTTTMTWTSGGNSMDNGRMGAACAASGDYFIAWGGQSRLSGNNVLAGTGTSTNTIMVYDMKTQLWTSEYVAPSPVRSKKSTGYILAVIGTVLGSLSVVLAIGACILHRARKMRIQASKDASMDGDDDYALGKYIYVQPGARNGSQVTLQEPPTYAAAALPQPLPPAYQA</sequence>
<organism evidence="5 6">
    <name type="scientific">Lobosporangium transversale</name>
    <dbReference type="NCBI Taxonomy" id="64571"/>
    <lineage>
        <taxon>Eukaryota</taxon>
        <taxon>Fungi</taxon>
        <taxon>Fungi incertae sedis</taxon>
        <taxon>Mucoromycota</taxon>
        <taxon>Mortierellomycotina</taxon>
        <taxon>Mortierellomycetes</taxon>
        <taxon>Mortierellales</taxon>
        <taxon>Mortierellaceae</taxon>
        <taxon>Lobosporangium</taxon>
    </lineage>
</organism>
<feature type="transmembrane region" description="Helical" evidence="3">
    <location>
        <begin position="377"/>
        <end position="400"/>
    </location>
</feature>
<feature type="chain" id="PRO_5012530927" description="Galactose oxidase" evidence="4">
    <location>
        <begin position="23"/>
        <end position="463"/>
    </location>
</feature>
<keyword evidence="2" id="KW-0677">Repeat</keyword>
<dbReference type="PANTHER" id="PTHR46093">
    <property type="entry name" value="ACYL-COA-BINDING DOMAIN-CONTAINING PROTEIN 5"/>
    <property type="match status" value="1"/>
</dbReference>
<gene>
    <name evidence="5" type="ORF">BCR41DRAFT_352576</name>
</gene>
<dbReference type="RefSeq" id="XP_021881868.1">
    <property type="nucleotide sequence ID" value="XM_022023978.1"/>
</dbReference>
<dbReference type="OrthoDB" id="432528at2759"/>
<evidence type="ECO:0000256" key="2">
    <source>
        <dbReference type="ARBA" id="ARBA00022737"/>
    </source>
</evidence>
<dbReference type="PANTHER" id="PTHR46093:SF3">
    <property type="entry name" value="ACYL-COA-BINDING DOMAIN-CONTAINING PROTEIN 4"/>
    <property type="match status" value="1"/>
</dbReference>
<protein>
    <recommendedName>
        <fullName evidence="7">Galactose oxidase</fullName>
    </recommendedName>
</protein>
<proteinExistence type="predicted"/>
<name>A0A1Y2GP51_9FUNG</name>